<evidence type="ECO:0000259" key="8">
    <source>
        <dbReference type="Pfam" id="PF01694"/>
    </source>
</evidence>
<accession>A0A4Y6UY46</accession>
<dbReference type="InterPro" id="IPR022764">
    <property type="entry name" value="Peptidase_S54_rhomboid_dom"/>
</dbReference>
<feature type="domain" description="Peptidase S54 rhomboid" evidence="8">
    <location>
        <begin position="69"/>
        <end position="205"/>
    </location>
</feature>
<keyword evidence="9" id="KW-0645">Protease</keyword>
<keyword evidence="4" id="KW-0378">Hydrolase</keyword>
<feature type="transmembrane region" description="Helical" evidence="7">
    <location>
        <begin position="108"/>
        <end position="127"/>
    </location>
</feature>
<keyword evidence="6 7" id="KW-0472">Membrane</keyword>
<reference evidence="9 10" key="1">
    <citation type="submission" date="2019-06" db="EMBL/GenBank/DDBJ databases">
        <title>Saccharibacillus brassicae sp. nov., an endophytic bacterium isolated from Chinese cabbage seeds (Brassica pekinensis).</title>
        <authorList>
            <person name="Jiang L."/>
            <person name="Lee J."/>
            <person name="Kim S.W."/>
        </authorList>
    </citation>
    <scope>NUCLEOTIDE SEQUENCE [LARGE SCALE GENOMIC DNA]</scope>
    <source>
        <strain evidence="10">KCTC 43072 / ATSA2</strain>
    </source>
</reference>
<keyword evidence="10" id="KW-1185">Reference proteome</keyword>
<name>A0A4Y6UY46_SACBS</name>
<gene>
    <name evidence="9" type="ORF">FFV09_18630</name>
</gene>
<evidence type="ECO:0000256" key="1">
    <source>
        <dbReference type="ARBA" id="ARBA00004141"/>
    </source>
</evidence>
<dbReference type="GO" id="GO:0006508">
    <property type="term" value="P:proteolysis"/>
    <property type="evidence" value="ECO:0007669"/>
    <property type="project" value="UniProtKB-KW"/>
</dbReference>
<protein>
    <submittedName>
        <fullName evidence="9">Rhomboid family intramembrane serine protease</fullName>
    </submittedName>
</protein>
<dbReference type="EMBL" id="CP041217">
    <property type="protein sequence ID" value="QDH22679.1"/>
    <property type="molecule type" value="Genomic_DNA"/>
</dbReference>
<dbReference type="Proteomes" id="UP000316968">
    <property type="component" value="Chromosome"/>
</dbReference>
<keyword evidence="5 7" id="KW-1133">Transmembrane helix</keyword>
<dbReference type="OrthoDB" id="9813074at2"/>
<comment type="similarity">
    <text evidence="2">Belongs to the peptidase S54 family.</text>
</comment>
<evidence type="ECO:0000256" key="6">
    <source>
        <dbReference type="ARBA" id="ARBA00023136"/>
    </source>
</evidence>
<dbReference type="Gene3D" id="1.20.1540.10">
    <property type="entry name" value="Rhomboid-like"/>
    <property type="match status" value="1"/>
</dbReference>
<feature type="transmembrane region" description="Helical" evidence="7">
    <location>
        <begin position="15"/>
        <end position="39"/>
    </location>
</feature>
<evidence type="ECO:0000256" key="2">
    <source>
        <dbReference type="ARBA" id="ARBA00009045"/>
    </source>
</evidence>
<comment type="subcellular location">
    <subcellularLocation>
        <location evidence="1">Membrane</location>
        <topology evidence="1">Multi-pass membrane protein</topology>
    </subcellularLocation>
</comment>
<feature type="transmembrane region" description="Helical" evidence="7">
    <location>
        <begin position="167"/>
        <end position="183"/>
    </location>
</feature>
<feature type="transmembrane region" description="Helical" evidence="7">
    <location>
        <begin position="46"/>
        <end position="64"/>
    </location>
</feature>
<feature type="transmembrane region" description="Helical" evidence="7">
    <location>
        <begin position="76"/>
        <end position="96"/>
    </location>
</feature>
<keyword evidence="3 7" id="KW-0812">Transmembrane</keyword>
<feature type="transmembrane region" description="Helical" evidence="7">
    <location>
        <begin position="133"/>
        <end position="155"/>
    </location>
</feature>
<dbReference type="AlphaFoldDB" id="A0A4Y6UY46"/>
<evidence type="ECO:0000256" key="5">
    <source>
        <dbReference type="ARBA" id="ARBA00022989"/>
    </source>
</evidence>
<evidence type="ECO:0000256" key="3">
    <source>
        <dbReference type="ARBA" id="ARBA00022692"/>
    </source>
</evidence>
<evidence type="ECO:0000313" key="9">
    <source>
        <dbReference type="EMBL" id="QDH22679.1"/>
    </source>
</evidence>
<dbReference type="SUPFAM" id="SSF144091">
    <property type="entry name" value="Rhomboid-like"/>
    <property type="match status" value="1"/>
</dbReference>
<evidence type="ECO:0000313" key="10">
    <source>
        <dbReference type="Proteomes" id="UP000316968"/>
    </source>
</evidence>
<dbReference type="PANTHER" id="PTHR43731:SF14">
    <property type="entry name" value="PRESENILIN-ASSOCIATED RHOMBOID-LIKE PROTEIN, MITOCHONDRIAL"/>
    <property type="match status" value="1"/>
</dbReference>
<sequence length="216" mass="23876">MIFVRYEKWNQYLKFYPITALLVLVNVVMFIVLAVNGAYSRDASGVVLLQYGALSNVAGVPGVADVDSPWRYLSSVFLHGGFEHLLFNCFAILVFLPPLERLLGHVRYALLYLASGIIANLISMGAYNRAGEYFISVGASGAIYGGYGAFLYMALFQRQKMDKASRQTVYILLVMGLLLSFATPNVNIWAHFGGAIAGFFLYGLLMRLPFGKKIGE</sequence>
<evidence type="ECO:0000256" key="4">
    <source>
        <dbReference type="ARBA" id="ARBA00022801"/>
    </source>
</evidence>
<dbReference type="Pfam" id="PF01694">
    <property type="entry name" value="Rhomboid"/>
    <property type="match status" value="1"/>
</dbReference>
<proteinExistence type="inferred from homology"/>
<dbReference type="GO" id="GO:0004252">
    <property type="term" value="F:serine-type endopeptidase activity"/>
    <property type="evidence" value="ECO:0007669"/>
    <property type="project" value="InterPro"/>
</dbReference>
<dbReference type="PANTHER" id="PTHR43731">
    <property type="entry name" value="RHOMBOID PROTEASE"/>
    <property type="match status" value="1"/>
</dbReference>
<dbReference type="InterPro" id="IPR050925">
    <property type="entry name" value="Rhomboid_protease_S54"/>
</dbReference>
<organism evidence="9 10">
    <name type="scientific">Saccharibacillus brassicae</name>
    <dbReference type="NCBI Taxonomy" id="2583377"/>
    <lineage>
        <taxon>Bacteria</taxon>
        <taxon>Bacillati</taxon>
        <taxon>Bacillota</taxon>
        <taxon>Bacilli</taxon>
        <taxon>Bacillales</taxon>
        <taxon>Paenibacillaceae</taxon>
        <taxon>Saccharibacillus</taxon>
    </lineage>
</organism>
<dbReference type="RefSeq" id="WP_141449220.1">
    <property type="nucleotide sequence ID" value="NZ_CP041217.1"/>
</dbReference>
<feature type="transmembrane region" description="Helical" evidence="7">
    <location>
        <begin position="189"/>
        <end position="210"/>
    </location>
</feature>
<evidence type="ECO:0000256" key="7">
    <source>
        <dbReference type="SAM" id="Phobius"/>
    </source>
</evidence>
<dbReference type="InterPro" id="IPR035952">
    <property type="entry name" value="Rhomboid-like_sf"/>
</dbReference>
<dbReference type="KEGG" id="saca:FFV09_18630"/>
<dbReference type="GO" id="GO:0016020">
    <property type="term" value="C:membrane"/>
    <property type="evidence" value="ECO:0007669"/>
    <property type="project" value="UniProtKB-SubCell"/>
</dbReference>